<dbReference type="PANTHER" id="PTHR43142:SF1">
    <property type="entry name" value="CARBOXYLIC ESTER HYDROLASE"/>
    <property type="match status" value="1"/>
</dbReference>
<dbReference type="InterPro" id="IPR002018">
    <property type="entry name" value="CarbesteraseB"/>
</dbReference>
<dbReference type="Gene3D" id="3.40.50.1820">
    <property type="entry name" value="alpha/beta hydrolase"/>
    <property type="match status" value="1"/>
</dbReference>
<dbReference type="Pfam" id="PF00135">
    <property type="entry name" value="COesterase"/>
    <property type="match status" value="1"/>
</dbReference>
<dbReference type="PANTHER" id="PTHR43142">
    <property type="entry name" value="CARBOXYLIC ESTER HYDROLASE"/>
    <property type="match status" value="1"/>
</dbReference>
<evidence type="ECO:0000256" key="2">
    <source>
        <dbReference type="ARBA" id="ARBA00022487"/>
    </source>
</evidence>
<dbReference type="GO" id="GO:0052689">
    <property type="term" value="F:carboxylic ester hydrolase activity"/>
    <property type="evidence" value="ECO:0007669"/>
    <property type="project" value="UniProtKB-KW"/>
</dbReference>
<evidence type="ECO:0000256" key="1">
    <source>
        <dbReference type="ARBA" id="ARBA00005964"/>
    </source>
</evidence>
<keyword evidence="3" id="KW-0378">Hydrolase</keyword>
<name>A0A1B6GSQ9_9HEMI</name>
<evidence type="ECO:0000259" key="6">
    <source>
        <dbReference type="Pfam" id="PF00135"/>
    </source>
</evidence>
<feature type="region of interest" description="Disordered" evidence="5">
    <location>
        <begin position="103"/>
        <end position="123"/>
    </location>
</feature>
<reference evidence="7" key="1">
    <citation type="submission" date="2015-11" db="EMBL/GenBank/DDBJ databases">
        <title>De novo transcriptome assembly of four potential Pierce s Disease insect vectors from Arizona vineyards.</title>
        <authorList>
            <person name="Tassone E.E."/>
        </authorList>
    </citation>
    <scope>NUCLEOTIDE SEQUENCE</scope>
</reference>
<dbReference type="SUPFAM" id="SSF53474">
    <property type="entry name" value="alpha/beta-Hydrolases"/>
    <property type="match status" value="1"/>
</dbReference>
<evidence type="ECO:0000313" key="7">
    <source>
        <dbReference type="EMBL" id="JAS65447.1"/>
    </source>
</evidence>
<keyword evidence="2" id="KW-0719">Serine esterase</keyword>
<organism evidence="7">
    <name type="scientific">Cuerna arida</name>
    <dbReference type="NCBI Taxonomy" id="1464854"/>
    <lineage>
        <taxon>Eukaryota</taxon>
        <taxon>Metazoa</taxon>
        <taxon>Ecdysozoa</taxon>
        <taxon>Arthropoda</taxon>
        <taxon>Hexapoda</taxon>
        <taxon>Insecta</taxon>
        <taxon>Pterygota</taxon>
        <taxon>Neoptera</taxon>
        <taxon>Paraneoptera</taxon>
        <taxon>Hemiptera</taxon>
        <taxon>Auchenorrhyncha</taxon>
        <taxon>Membracoidea</taxon>
        <taxon>Cicadellidae</taxon>
        <taxon>Cicadellinae</taxon>
        <taxon>Proconiini</taxon>
        <taxon>Cuerna</taxon>
    </lineage>
</organism>
<gene>
    <name evidence="7" type="ORF">g.12047</name>
</gene>
<proteinExistence type="inferred from homology"/>
<comment type="similarity">
    <text evidence="1">Belongs to the type-B carboxylesterase/lipase family.</text>
</comment>
<feature type="domain" description="Carboxylesterase type B" evidence="6">
    <location>
        <begin position="44"/>
        <end position="216"/>
    </location>
</feature>
<evidence type="ECO:0000256" key="3">
    <source>
        <dbReference type="ARBA" id="ARBA00022801"/>
    </source>
</evidence>
<sequence>MTLAPSVSINVALRGTCQLSEFEKENNVVSNNTVFFMCNMENTVVIHTKLGQLRGSIKHSILTDSKYYAFQGIPFGKPPLRELRFKPPQPFGGWEGVRDALQDGPDPKQPVFMPSPGESNEQQTIGDEDCLYLNVFINELPQQSISQIPVIISIHGGGFAGGSGNIKGNGPDYLLYGEVVVVTFNYRCGAFGFLSLENEEVPGNAGLKDQTLALKW</sequence>
<dbReference type="AlphaFoldDB" id="A0A1B6GSQ9"/>
<dbReference type="InterPro" id="IPR029058">
    <property type="entry name" value="AB_hydrolase_fold"/>
</dbReference>
<dbReference type="EMBL" id="GECZ01004322">
    <property type="protein sequence ID" value="JAS65447.1"/>
    <property type="molecule type" value="Transcribed_RNA"/>
</dbReference>
<evidence type="ECO:0000256" key="5">
    <source>
        <dbReference type="SAM" id="MobiDB-lite"/>
    </source>
</evidence>
<keyword evidence="4" id="KW-0325">Glycoprotein</keyword>
<protein>
    <recommendedName>
        <fullName evidence="6">Carboxylesterase type B domain-containing protein</fullName>
    </recommendedName>
</protein>
<accession>A0A1B6GSQ9</accession>
<evidence type="ECO:0000256" key="4">
    <source>
        <dbReference type="ARBA" id="ARBA00023180"/>
    </source>
</evidence>
<feature type="non-terminal residue" evidence="7">
    <location>
        <position position="216"/>
    </location>
</feature>